<evidence type="ECO:0000313" key="2">
    <source>
        <dbReference type="Proteomes" id="UP000789920"/>
    </source>
</evidence>
<accession>A0ACA9RPZ7</accession>
<name>A0ACA9RPZ7_9GLOM</name>
<reference evidence="1" key="1">
    <citation type="submission" date="2021-06" db="EMBL/GenBank/DDBJ databases">
        <authorList>
            <person name="Kallberg Y."/>
            <person name="Tangrot J."/>
            <person name="Rosling A."/>
        </authorList>
    </citation>
    <scope>NUCLEOTIDE SEQUENCE</scope>
    <source>
        <strain evidence="1">MA461A</strain>
    </source>
</reference>
<proteinExistence type="predicted"/>
<protein>
    <submittedName>
        <fullName evidence="1">7763_t:CDS:1</fullName>
    </submittedName>
</protein>
<sequence length="269" mass="31087">IFSVENNVSLVDIFISADEIELLELCKQLKKYLLNTESAWKFPKDFITICQHHDSDLYHVAFDLLRLVNTQYKNILPDLSDEILRILDSGRDPRHDLLQKRVSAYPFDSNIIDAKGAALIASWIDKKRGLPYHFKDMPFEFELIYRASQENFSIKKFHVNCDNKGPTVVVIKVLNSKEIIGGYNPLDWRSKNYHDYKYKTSESFIFSLLSFSNGAIPQLSRISTKDEAIVWCNNKGPCFGLQDLWINFYSGSVVGTSKQHSYESRIIDK</sequence>
<dbReference type="EMBL" id="CAJVQC010061872">
    <property type="protein sequence ID" value="CAG8802184.1"/>
    <property type="molecule type" value="Genomic_DNA"/>
</dbReference>
<feature type="non-terminal residue" evidence="1">
    <location>
        <position position="269"/>
    </location>
</feature>
<gene>
    <name evidence="1" type="ORF">RPERSI_LOCUS21261</name>
</gene>
<evidence type="ECO:0000313" key="1">
    <source>
        <dbReference type="EMBL" id="CAG8802184.1"/>
    </source>
</evidence>
<dbReference type="Proteomes" id="UP000789920">
    <property type="component" value="Unassembled WGS sequence"/>
</dbReference>
<feature type="non-terminal residue" evidence="1">
    <location>
        <position position="1"/>
    </location>
</feature>
<keyword evidence="2" id="KW-1185">Reference proteome</keyword>
<organism evidence="1 2">
    <name type="scientific">Racocetra persica</name>
    <dbReference type="NCBI Taxonomy" id="160502"/>
    <lineage>
        <taxon>Eukaryota</taxon>
        <taxon>Fungi</taxon>
        <taxon>Fungi incertae sedis</taxon>
        <taxon>Mucoromycota</taxon>
        <taxon>Glomeromycotina</taxon>
        <taxon>Glomeromycetes</taxon>
        <taxon>Diversisporales</taxon>
        <taxon>Gigasporaceae</taxon>
        <taxon>Racocetra</taxon>
    </lineage>
</organism>
<comment type="caution">
    <text evidence="1">The sequence shown here is derived from an EMBL/GenBank/DDBJ whole genome shotgun (WGS) entry which is preliminary data.</text>
</comment>